<evidence type="ECO:0000313" key="1">
    <source>
        <dbReference type="EMBL" id="MCY6485896.1"/>
    </source>
</evidence>
<proteinExistence type="predicted"/>
<evidence type="ECO:0000313" key="2">
    <source>
        <dbReference type="Proteomes" id="UP001078443"/>
    </source>
</evidence>
<comment type="caution">
    <text evidence="1">The sequence shown here is derived from an EMBL/GenBank/DDBJ whole genome shotgun (WGS) entry which is preliminary data.</text>
</comment>
<gene>
    <name evidence="1" type="ORF">OW763_16415</name>
</gene>
<dbReference type="Proteomes" id="UP001078443">
    <property type="component" value="Unassembled WGS sequence"/>
</dbReference>
<name>A0ABT4D3U2_9CLOT</name>
<evidence type="ECO:0008006" key="3">
    <source>
        <dbReference type="Google" id="ProtNLM"/>
    </source>
</evidence>
<protein>
    <recommendedName>
        <fullName evidence="3">ParB/Sulfiredoxin domain-containing protein</fullName>
    </recommendedName>
</protein>
<dbReference type="RefSeq" id="WP_268042647.1">
    <property type="nucleotide sequence ID" value="NZ_JAPQER010000015.1"/>
</dbReference>
<sequence>MAFDFLNFQYYSIDYLDLFNELNSKKILSNKNIQSEYLKLWMKNLEECDKIITNQLKKKEFILKVKLNLQLEPEIFQLPMVYENNKVFIHFRVSAANEIISKYKMKSKFVSLDEYVRKDSRINWTPVNSNVNSYSKSKEPIVMIPFLNGQYDFLVIDGNHRLTYKTKNNINDIEGIFFSEKSVIDFCLFSSVFDKLYYIMHNELNHMANATYLENEDVTQLLQKSYLKDGKFKFPEKGIIVD</sequence>
<accession>A0ABT4D3U2</accession>
<keyword evidence="2" id="KW-1185">Reference proteome</keyword>
<organism evidence="1 2">
    <name type="scientific">Clostridium aestuarii</name>
    <dbReference type="NCBI Taxonomy" id="338193"/>
    <lineage>
        <taxon>Bacteria</taxon>
        <taxon>Bacillati</taxon>
        <taxon>Bacillota</taxon>
        <taxon>Clostridia</taxon>
        <taxon>Eubacteriales</taxon>
        <taxon>Clostridiaceae</taxon>
        <taxon>Clostridium</taxon>
    </lineage>
</organism>
<reference evidence="1" key="1">
    <citation type="submission" date="2022-12" db="EMBL/GenBank/DDBJ databases">
        <authorList>
            <person name="Wang J."/>
        </authorList>
    </citation>
    <scope>NUCLEOTIDE SEQUENCE</scope>
    <source>
        <strain evidence="1">HY-45-18</strain>
    </source>
</reference>
<dbReference type="EMBL" id="JAPQER010000015">
    <property type="protein sequence ID" value="MCY6485896.1"/>
    <property type="molecule type" value="Genomic_DNA"/>
</dbReference>